<name>A0AA43XJH0_9CLOT</name>
<dbReference type="CDD" id="cd11614">
    <property type="entry name" value="SAF_CpaB_FlgA_like"/>
    <property type="match status" value="1"/>
</dbReference>
<dbReference type="PROSITE" id="PS51782">
    <property type="entry name" value="LYSM"/>
    <property type="match status" value="1"/>
</dbReference>
<feature type="domain" description="LysM" evidence="2">
    <location>
        <begin position="300"/>
        <end position="347"/>
    </location>
</feature>
<evidence type="ECO:0000313" key="4">
    <source>
        <dbReference type="Proteomes" id="UP000449710"/>
    </source>
</evidence>
<keyword evidence="4" id="KW-1185">Reference proteome</keyword>
<dbReference type="CDD" id="cd00118">
    <property type="entry name" value="LysM"/>
    <property type="match status" value="1"/>
</dbReference>
<feature type="compositionally biased region" description="Acidic residues" evidence="1">
    <location>
        <begin position="251"/>
        <end position="299"/>
    </location>
</feature>
<dbReference type="SUPFAM" id="SSF54106">
    <property type="entry name" value="LysM domain"/>
    <property type="match status" value="1"/>
</dbReference>
<dbReference type="AlphaFoldDB" id="A0AA43XJH0"/>
<dbReference type="Pfam" id="PF16976">
    <property type="entry name" value="RcpC"/>
    <property type="match status" value="1"/>
</dbReference>
<comment type="caution">
    <text evidence="3">The sequence shown here is derived from an EMBL/GenBank/DDBJ whole genome shotgun (WGS) entry which is preliminary data.</text>
</comment>
<proteinExistence type="predicted"/>
<dbReference type="RefSeq" id="WP_160719986.1">
    <property type="nucleotide sequence ID" value="NZ_SUMG01000005.1"/>
</dbReference>
<accession>A0AA43XJH0</accession>
<dbReference type="EMBL" id="SUMG01000005">
    <property type="protein sequence ID" value="NBG87948.1"/>
    <property type="molecule type" value="Genomic_DNA"/>
</dbReference>
<dbReference type="SMART" id="SM00257">
    <property type="entry name" value="LysM"/>
    <property type="match status" value="1"/>
</dbReference>
<dbReference type="PANTHER" id="PTHR34700:SF4">
    <property type="entry name" value="PHAGE-LIKE ELEMENT PBSX PROTEIN XKDP"/>
    <property type="match status" value="1"/>
</dbReference>
<dbReference type="NCBIfam" id="TIGR03177">
    <property type="entry name" value="pilus_cpaB"/>
    <property type="match status" value="1"/>
</dbReference>
<evidence type="ECO:0000259" key="2">
    <source>
        <dbReference type="PROSITE" id="PS51782"/>
    </source>
</evidence>
<organism evidence="3 4">
    <name type="scientific">Isachenkonia alkalipeptolytica</name>
    <dbReference type="NCBI Taxonomy" id="2565777"/>
    <lineage>
        <taxon>Bacteria</taxon>
        <taxon>Bacillati</taxon>
        <taxon>Bacillota</taxon>
        <taxon>Clostridia</taxon>
        <taxon>Eubacteriales</taxon>
        <taxon>Clostridiaceae</taxon>
        <taxon>Isachenkonia</taxon>
    </lineage>
</organism>
<dbReference type="InterPro" id="IPR031571">
    <property type="entry name" value="RcpC_dom"/>
</dbReference>
<dbReference type="Proteomes" id="UP000449710">
    <property type="component" value="Unassembled WGS sequence"/>
</dbReference>
<feature type="region of interest" description="Disordered" evidence="1">
    <location>
        <begin position="247"/>
        <end position="303"/>
    </location>
</feature>
<sequence length="351" mass="39200">MKSTQQKLILIAFLLAVLTASLGFMYLRSLEAPQAETEKVGVLVAAETIPPRTLIEGSMIKEIEVEHNSLFANYMNQREDIVGQYSKETIVENEGFYREKLVDESHSELSLRIPENHRALSIGVTGGSGVAHLIKAGDFVDVVVYIGEREEDEETINPEMAKMFLQRLEVLAIDKQMNREEGSNGSEVPGGFLLTLAVPVDQVEIMVLAENVGSIDVALRPLEDEDMPDTEGAQWEQLSINHKGVFLGEDEKAETDQGPEEADSEEEKGEEEEEDQENSGDEDNTGDSGQEEDSPEEEYSYYRVKRGDTLFSIAREVYGDHRKYQLIEEANDIENRSLIVTGRVLKIPAAD</sequence>
<protein>
    <submittedName>
        <fullName evidence="3">Flp pilus assembly protein CpaB</fullName>
    </submittedName>
</protein>
<dbReference type="PANTHER" id="PTHR34700">
    <property type="entry name" value="POTASSIUM BINDING PROTEIN KBP"/>
    <property type="match status" value="1"/>
</dbReference>
<dbReference type="Gene3D" id="3.10.350.10">
    <property type="entry name" value="LysM domain"/>
    <property type="match status" value="1"/>
</dbReference>
<dbReference type="InterPro" id="IPR036779">
    <property type="entry name" value="LysM_dom_sf"/>
</dbReference>
<dbReference type="InterPro" id="IPR018392">
    <property type="entry name" value="LysM"/>
</dbReference>
<dbReference type="Pfam" id="PF01476">
    <property type="entry name" value="LysM"/>
    <property type="match status" value="1"/>
</dbReference>
<reference evidence="3 4" key="1">
    <citation type="submission" date="2019-04" db="EMBL/GenBank/DDBJ databases">
        <title>Isachenkonia alkalipeptolytica gen. nov. sp. nov. a new anaerobic, alkiliphilic organothrophic bacterium capable to reduce synthesized ferrihydrite isolated from a soda lake.</title>
        <authorList>
            <person name="Toshchakov S.V."/>
            <person name="Zavarzina D.G."/>
            <person name="Zhilina T.N."/>
            <person name="Kostrikina N.A."/>
            <person name="Kublanov I.V."/>
        </authorList>
    </citation>
    <scope>NUCLEOTIDE SEQUENCE [LARGE SCALE GENOMIC DNA]</scope>
    <source>
        <strain evidence="3 4">Z-1701</strain>
    </source>
</reference>
<gene>
    <name evidence="3" type="primary">cpaB</name>
    <name evidence="3" type="ORF">ISALK_05490</name>
</gene>
<dbReference type="InterPro" id="IPR017592">
    <property type="entry name" value="Pilus_assmbl_Flp-typ_CpaB"/>
</dbReference>
<evidence type="ECO:0000313" key="3">
    <source>
        <dbReference type="EMBL" id="NBG87948.1"/>
    </source>
</evidence>
<evidence type="ECO:0000256" key="1">
    <source>
        <dbReference type="SAM" id="MobiDB-lite"/>
    </source>
</evidence>
<dbReference type="InterPro" id="IPR052196">
    <property type="entry name" value="Bact_Kbp"/>
</dbReference>